<organism evidence="1">
    <name type="scientific">bioreactor metagenome</name>
    <dbReference type="NCBI Taxonomy" id="1076179"/>
    <lineage>
        <taxon>unclassified sequences</taxon>
        <taxon>metagenomes</taxon>
        <taxon>ecological metagenomes</taxon>
    </lineage>
</organism>
<accession>A0A645GLH8</accession>
<dbReference type="AlphaFoldDB" id="A0A645GLH8"/>
<proteinExistence type="predicted"/>
<evidence type="ECO:0000313" key="1">
    <source>
        <dbReference type="EMBL" id="MPN27575.1"/>
    </source>
</evidence>
<dbReference type="EMBL" id="VSSQ01077534">
    <property type="protein sequence ID" value="MPN27575.1"/>
    <property type="molecule type" value="Genomic_DNA"/>
</dbReference>
<reference evidence="1" key="1">
    <citation type="submission" date="2019-08" db="EMBL/GenBank/DDBJ databases">
        <authorList>
            <person name="Kucharzyk K."/>
            <person name="Murdoch R.W."/>
            <person name="Higgins S."/>
            <person name="Loffler F."/>
        </authorList>
    </citation>
    <scope>NUCLEOTIDE SEQUENCE</scope>
</reference>
<sequence length="81" mass="9472">MFQRTVIDDLVSLSFPAFDLINASSQVLIDRDLQLIDQFRIILFDEVRMVLRIMLTGFGDIVAEVFHQFKAHRILMRIGDF</sequence>
<comment type="caution">
    <text evidence="1">The sequence shown here is derived from an EMBL/GenBank/DDBJ whole genome shotgun (WGS) entry which is preliminary data.</text>
</comment>
<protein>
    <submittedName>
        <fullName evidence="1">Uncharacterized protein</fullName>
    </submittedName>
</protein>
<gene>
    <name evidence="1" type="ORF">SDC9_175009</name>
</gene>
<name>A0A645GLH8_9ZZZZ</name>